<organism evidence="2 3">
    <name type="scientific">Lichtheimia corymbifera JMRC:FSU:9682</name>
    <dbReference type="NCBI Taxonomy" id="1263082"/>
    <lineage>
        <taxon>Eukaryota</taxon>
        <taxon>Fungi</taxon>
        <taxon>Fungi incertae sedis</taxon>
        <taxon>Mucoromycota</taxon>
        <taxon>Mucoromycotina</taxon>
        <taxon>Mucoromycetes</taxon>
        <taxon>Mucorales</taxon>
        <taxon>Lichtheimiaceae</taxon>
        <taxon>Lichtheimia</taxon>
    </lineage>
</organism>
<dbReference type="AlphaFoldDB" id="A0A068S2B3"/>
<dbReference type="EMBL" id="CBTN010000029">
    <property type="protein sequence ID" value="CDH55386.1"/>
    <property type="molecule type" value="Genomic_DNA"/>
</dbReference>
<keyword evidence="3" id="KW-1185">Reference proteome</keyword>
<evidence type="ECO:0000313" key="2">
    <source>
        <dbReference type="EMBL" id="CDH55386.1"/>
    </source>
</evidence>
<accession>A0A068S2B3</accession>
<reference evidence="2" key="1">
    <citation type="submission" date="2013-08" db="EMBL/GenBank/DDBJ databases">
        <title>Gene expansion shapes genome architecture in the human pathogen Lichtheimia corymbifera: an evolutionary genomics analysis in the ancient terrestrial Mucorales (Mucoromycotina).</title>
        <authorList>
            <person name="Schwartze V.U."/>
            <person name="Winter S."/>
            <person name="Shelest E."/>
            <person name="Marcet-Houben M."/>
            <person name="Horn F."/>
            <person name="Wehner S."/>
            <person name="Hoffmann K."/>
            <person name="Riege K."/>
            <person name="Sammeth M."/>
            <person name="Nowrousian M."/>
            <person name="Valiante V."/>
            <person name="Linde J."/>
            <person name="Jacobsen I.D."/>
            <person name="Marz M."/>
            <person name="Brakhage A.A."/>
            <person name="Gabaldon T."/>
            <person name="Bocker S."/>
            <person name="Voigt K."/>
        </authorList>
    </citation>
    <scope>NUCLEOTIDE SEQUENCE [LARGE SCALE GENOMIC DNA]</scope>
    <source>
        <strain evidence="2">FSU 9682</strain>
    </source>
</reference>
<dbReference type="PANTHER" id="PTHR15967">
    <property type="entry name" value="E2F-ASSOCIATED PHOSPHOPROTEIN"/>
    <property type="match status" value="1"/>
</dbReference>
<dbReference type="VEuPathDB" id="FungiDB:LCOR_06529.1"/>
<gene>
    <name evidence="2" type="ORF">LCOR_06529.1</name>
</gene>
<dbReference type="InterPro" id="IPR019370">
    <property type="entry name" value="E2F-assoc_phosphoprotein"/>
</dbReference>
<feature type="region of interest" description="Disordered" evidence="1">
    <location>
        <begin position="1"/>
        <end position="32"/>
    </location>
</feature>
<evidence type="ECO:0000256" key="1">
    <source>
        <dbReference type="SAM" id="MobiDB-lite"/>
    </source>
</evidence>
<dbReference type="STRING" id="1263082.A0A068S2B3"/>
<name>A0A068S2B3_9FUNG</name>
<comment type="caution">
    <text evidence="2">The sequence shown here is derived from an EMBL/GenBank/DDBJ whole genome shotgun (WGS) entry which is preliminary data.</text>
</comment>
<dbReference type="PANTHER" id="PTHR15967:SF0">
    <property type="entry name" value="E2F-ASSOCIATED PHOSPHOPROTEIN"/>
    <property type="match status" value="1"/>
</dbReference>
<dbReference type="GO" id="GO:0005634">
    <property type="term" value="C:nucleus"/>
    <property type="evidence" value="ECO:0007669"/>
    <property type="project" value="TreeGrafter"/>
</dbReference>
<dbReference type="Pfam" id="PF10238">
    <property type="entry name" value="Eapp_C"/>
    <property type="match status" value="1"/>
</dbReference>
<sequence>MSSSNNKSAHYDSIYYDTDDEDNATDHKIPTNDELLYDPSMDDKDEAWILNQIKKAGGKEARTDAVLTCPMCFSPLSYNCQRHERYTNQYRAMFVTNCRIIKSERYKDKGSDEAFYPVHCSSCDTHVAMMDEEEVYHFFNIIAT</sequence>
<dbReference type="OrthoDB" id="122464at2759"/>
<dbReference type="Proteomes" id="UP000027586">
    <property type="component" value="Unassembled WGS sequence"/>
</dbReference>
<evidence type="ECO:0000313" key="3">
    <source>
        <dbReference type="Proteomes" id="UP000027586"/>
    </source>
</evidence>
<proteinExistence type="predicted"/>
<protein>
    <submittedName>
        <fullName evidence="2">E2f-associated phosphoprotein</fullName>
    </submittedName>
</protein>